<reference evidence="2 3" key="1">
    <citation type="submission" date="2018-11" db="EMBL/GenBank/DDBJ databases">
        <title>Genomic analysis of Haloarcula hispanica CBA1121.</title>
        <authorList>
            <person name="Kim Y.B."/>
            <person name="Roh S.W."/>
        </authorList>
    </citation>
    <scope>NUCLEOTIDE SEQUENCE [LARGE SCALE GENOMIC DNA]</scope>
    <source>
        <strain evidence="2 3">CBA1121</strain>
    </source>
</reference>
<dbReference type="AlphaFoldDB" id="A0A5J5LID4"/>
<keyword evidence="1" id="KW-0472">Membrane</keyword>
<evidence type="ECO:0000313" key="2">
    <source>
        <dbReference type="EMBL" id="KAA9408731.1"/>
    </source>
</evidence>
<sequence length="237" mass="27451">MVDFVALAKDVFLVLLGSVLGAVVGPYIRNYISKEESKKDEIYRPLHLEISDVTSGDPRDFPYDNTGERFQSQWEEFPEFKRQKVGRKLSSEMRDYVGYLDELNALLSNIENELASRVDESDCLEDAESGVMIRYTTPDDTRTLNPVENFVDKNGPVLFLAENPDDLRELVVEYFESQRLHPYLPFRKLDDEYFELIYDSIESALSDFEKENRDVDAILDDISEEAEYISDILIKKT</sequence>
<dbReference type="Proteomes" id="UP000326244">
    <property type="component" value="Unassembled WGS sequence"/>
</dbReference>
<accession>A0A5J5LID4</accession>
<organism evidence="2 3">
    <name type="scientific">Haloarcula hispanica</name>
    <dbReference type="NCBI Taxonomy" id="51589"/>
    <lineage>
        <taxon>Archaea</taxon>
        <taxon>Methanobacteriati</taxon>
        <taxon>Methanobacteriota</taxon>
        <taxon>Stenosarchaea group</taxon>
        <taxon>Halobacteria</taxon>
        <taxon>Halobacteriales</taxon>
        <taxon>Haloarculaceae</taxon>
        <taxon>Haloarcula</taxon>
    </lineage>
</organism>
<name>A0A5J5LID4_HALHI</name>
<evidence type="ECO:0000256" key="1">
    <source>
        <dbReference type="SAM" id="Phobius"/>
    </source>
</evidence>
<proteinExistence type="predicted"/>
<evidence type="ECO:0000313" key="3">
    <source>
        <dbReference type="Proteomes" id="UP000326244"/>
    </source>
</evidence>
<gene>
    <name evidence="2" type="ORF">EGO51_02675</name>
</gene>
<comment type="caution">
    <text evidence="2">The sequence shown here is derived from an EMBL/GenBank/DDBJ whole genome shotgun (WGS) entry which is preliminary data.</text>
</comment>
<dbReference type="RefSeq" id="WP_151102840.1">
    <property type="nucleotide sequence ID" value="NZ_RQWK01000001.1"/>
</dbReference>
<dbReference type="EMBL" id="RQWK01000001">
    <property type="protein sequence ID" value="KAA9408731.1"/>
    <property type="molecule type" value="Genomic_DNA"/>
</dbReference>
<feature type="transmembrane region" description="Helical" evidence="1">
    <location>
        <begin position="12"/>
        <end position="32"/>
    </location>
</feature>
<keyword evidence="1" id="KW-1133">Transmembrane helix</keyword>
<protein>
    <submittedName>
        <fullName evidence="2">Uncharacterized protein</fullName>
    </submittedName>
</protein>
<keyword evidence="1" id="KW-0812">Transmembrane</keyword>